<dbReference type="HOGENOM" id="CLU_2501189_0_0_1"/>
<feature type="signal peptide" evidence="2">
    <location>
        <begin position="1"/>
        <end position="20"/>
    </location>
</feature>
<keyword evidence="4" id="KW-1185">Reference proteome</keyword>
<name>A0A0D9W461_9ORYZ</name>
<evidence type="ECO:0000313" key="3">
    <source>
        <dbReference type="EnsemblPlants" id="LPERR04G07130.1"/>
    </source>
</evidence>
<proteinExistence type="predicted"/>
<dbReference type="Gramene" id="LPERR04G07130.1">
    <property type="protein sequence ID" value="LPERR04G07130.1"/>
    <property type="gene ID" value="LPERR04G07130"/>
</dbReference>
<evidence type="ECO:0000313" key="4">
    <source>
        <dbReference type="Proteomes" id="UP000032180"/>
    </source>
</evidence>
<protein>
    <submittedName>
        <fullName evidence="3">Uncharacterized protein</fullName>
    </submittedName>
</protein>
<dbReference type="Proteomes" id="UP000032180">
    <property type="component" value="Chromosome 4"/>
</dbReference>
<dbReference type="EnsemblPlants" id="LPERR04G07130.1">
    <property type="protein sequence ID" value="LPERR04G07130.1"/>
    <property type="gene ID" value="LPERR04G07130"/>
</dbReference>
<keyword evidence="2" id="KW-0732">Signal</keyword>
<reference evidence="3 4" key="1">
    <citation type="submission" date="2012-08" db="EMBL/GenBank/DDBJ databases">
        <title>Oryza genome evolution.</title>
        <authorList>
            <person name="Wing R.A."/>
        </authorList>
    </citation>
    <scope>NUCLEOTIDE SEQUENCE</scope>
</reference>
<evidence type="ECO:0000256" key="2">
    <source>
        <dbReference type="SAM" id="SignalP"/>
    </source>
</evidence>
<evidence type="ECO:0000256" key="1">
    <source>
        <dbReference type="SAM" id="MobiDB-lite"/>
    </source>
</evidence>
<feature type="region of interest" description="Disordered" evidence="1">
    <location>
        <begin position="63"/>
        <end position="86"/>
    </location>
</feature>
<organism evidence="3 4">
    <name type="scientific">Leersia perrieri</name>
    <dbReference type="NCBI Taxonomy" id="77586"/>
    <lineage>
        <taxon>Eukaryota</taxon>
        <taxon>Viridiplantae</taxon>
        <taxon>Streptophyta</taxon>
        <taxon>Embryophyta</taxon>
        <taxon>Tracheophyta</taxon>
        <taxon>Spermatophyta</taxon>
        <taxon>Magnoliopsida</taxon>
        <taxon>Liliopsida</taxon>
        <taxon>Poales</taxon>
        <taxon>Poaceae</taxon>
        <taxon>BOP clade</taxon>
        <taxon>Oryzoideae</taxon>
        <taxon>Oryzeae</taxon>
        <taxon>Oryzinae</taxon>
        <taxon>Leersia</taxon>
    </lineage>
</organism>
<reference evidence="4" key="2">
    <citation type="submission" date="2013-12" db="EMBL/GenBank/DDBJ databases">
        <authorList>
            <person name="Yu Y."/>
            <person name="Lee S."/>
            <person name="de Baynast K."/>
            <person name="Wissotski M."/>
            <person name="Liu L."/>
            <person name="Talag J."/>
            <person name="Goicoechea J."/>
            <person name="Angelova A."/>
            <person name="Jetty R."/>
            <person name="Kudrna D."/>
            <person name="Golser W."/>
            <person name="Rivera L."/>
            <person name="Zhang J."/>
            <person name="Wing R."/>
        </authorList>
    </citation>
    <scope>NUCLEOTIDE SEQUENCE</scope>
</reference>
<dbReference type="AlphaFoldDB" id="A0A0D9W461"/>
<feature type="chain" id="PRO_5002348179" evidence="2">
    <location>
        <begin position="21"/>
        <end position="86"/>
    </location>
</feature>
<reference evidence="3" key="3">
    <citation type="submission" date="2015-04" db="UniProtKB">
        <authorList>
            <consortium name="EnsemblPlants"/>
        </authorList>
    </citation>
    <scope>IDENTIFICATION</scope>
</reference>
<accession>A0A0D9W461</accession>
<sequence>MERKAAIACLFLLLAVVAAAARASAEVAAALSIGDAAAVDGMILLQARPASAGPQLGWFHQPGARGEPAEVHPRVPSARKAVHREG</sequence>